<sequence length="52" mass="5866">MLEIQAAIFVLSQLPHILVLACWFTQQLFVRIRFHVALHSGALHVVVGWQGA</sequence>
<name>A0ABU4DNY0_9DEIO</name>
<dbReference type="RefSeq" id="WP_317638979.1">
    <property type="nucleotide sequence ID" value="NZ_JAPMIV010000003.1"/>
</dbReference>
<organism evidence="2 3">
    <name type="scientific">Deinococcus arenicola</name>
    <dbReference type="NCBI Taxonomy" id="2994950"/>
    <lineage>
        <taxon>Bacteria</taxon>
        <taxon>Thermotogati</taxon>
        <taxon>Deinococcota</taxon>
        <taxon>Deinococci</taxon>
        <taxon>Deinococcales</taxon>
        <taxon>Deinococcaceae</taxon>
        <taxon>Deinococcus</taxon>
    </lineage>
</organism>
<keyword evidence="1" id="KW-0812">Transmembrane</keyword>
<accession>A0ABU4DNY0</accession>
<reference evidence="2 3" key="1">
    <citation type="submission" date="2022-11" db="EMBL/GenBank/DDBJ databases">
        <title>Deinococcus ZS9-10, Low Temperature and Draught-tolerating, UV-resistant Bacteria from Continental Antarctica.</title>
        <authorList>
            <person name="Cheng L."/>
        </authorList>
    </citation>
    <scope>NUCLEOTIDE SEQUENCE [LARGE SCALE GENOMIC DNA]</scope>
    <source>
        <strain evidence="2 3">ZS9-10</strain>
    </source>
</reference>
<protein>
    <submittedName>
        <fullName evidence="2">Uncharacterized protein</fullName>
    </submittedName>
</protein>
<dbReference type="Proteomes" id="UP001276150">
    <property type="component" value="Unassembled WGS sequence"/>
</dbReference>
<comment type="caution">
    <text evidence="2">The sequence shown here is derived from an EMBL/GenBank/DDBJ whole genome shotgun (WGS) entry which is preliminary data.</text>
</comment>
<evidence type="ECO:0000313" key="3">
    <source>
        <dbReference type="Proteomes" id="UP001276150"/>
    </source>
</evidence>
<gene>
    <name evidence="2" type="ORF">ORD21_03550</name>
</gene>
<evidence type="ECO:0000256" key="1">
    <source>
        <dbReference type="SAM" id="Phobius"/>
    </source>
</evidence>
<feature type="transmembrane region" description="Helical" evidence="1">
    <location>
        <begin position="6"/>
        <end position="25"/>
    </location>
</feature>
<keyword evidence="3" id="KW-1185">Reference proteome</keyword>
<keyword evidence="1" id="KW-1133">Transmembrane helix</keyword>
<keyword evidence="1" id="KW-0472">Membrane</keyword>
<dbReference type="EMBL" id="JAPMIV010000003">
    <property type="protein sequence ID" value="MDV6373672.1"/>
    <property type="molecule type" value="Genomic_DNA"/>
</dbReference>
<proteinExistence type="predicted"/>
<evidence type="ECO:0000313" key="2">
    <source>
        <dbReference type="EMBL" id="MDV6373672.1"/>
    </source>
</evidence>